<comment type="subcellular location">
    <subcellularLocation>
        <location evidence="1">Nucleus</location>
    </subcellularLocation>
</comment>
<evidence type="ECO:0000256" key="1">
    <source>
        <dbReference type="ARBA" id="ARBA00004123"/>
    </source>
</evidence>
<feature type="compositionally biased region" description="Basic and acidic residues" evidence="3">
    <location>
        <begin position="239"/>
        <end position="260"/>
    </location>
</feature>
<name>A0A8C5AYQ8_GADMO</name>
<feature type="region of interest" description="Disordered" evidence="3">
    <location>
        <begin position="413"/>
        <end position="454"/>
    </location>
</feature>
<evidence type="ECO:0000313" key="4">
    <source>
        <dbReference type="Ensembl" id="ENSGMOP00000039234.1"/>
    </source>
</evidence>
<protein>
    <submittedName>
        <fullName evidence="4">Neuroblast differentiation-associated protein AHNAK-like</fullName>
    </submittedName>
</protein>
<feature type="region of interest" description="Disordered" evidence="3">
    <location>
        <begin position="5074"/>
        <end position="5097"/>
    </location>
</feature>
<proteinExistence type="predicted"/>
<feature type="region of interest" description="Disordered" evidence="3">
    <location>
        <begin position="345"/>
        <end position="377"/>
    </location>
</feature>
<dbReference type="Ensembl" id="ENSGMOT00000069286.1">
    <property type="protein sequence ID" value="ENSGMOP00000039234.1"/>
    <property type="gene ID" value="ENSGMOG00000028115.1"/>
</dbReference>
<dbReference type="Proteomes" id="UP000694546">
    <property type="component" value="Chromosome 5"/>
</dbReference>
<feature type="compositionally biased region" description="Polar residues" evidence="3">
    <location>
        <begin position="5238"/>
        <end position="5249"/>
    </location>
</feature>
<feature type="region of interest" description="Disordered" evidence="3">
    <location>
        <begin position="217"/>
        <end position="292"/>
    </location>
</feature>
<keyword evidence="5" id="KW-1185">Reference proteome</keyword>
<feature type="compositionally biased region" description="Polar residues" evidence="3">
    <location>
        <begin position="279"/>
        <end position="292"/>
    </location>
</feature>
<feature type="region of interest" description="Disordered" evidence="3">
    <location>
        <begin position="5199"/>
        <end position="5218"/>
    </location>
</feature>
<accession>A0A8C5AYQ8</accession>
<reference evidence="4" key="2">
    <citation type="submission" date="2025-09" db="UniProtKB">
        <authorList>
            <consortium name="Ensembl"/>
        </authorList>
    </citation>
    <scope>IDENTIFICATION</scope>
</reference>
<dbReference type="GO" id="GO:0043034">
    <property type="term" value="C:costamere"/>
    <property type="evidence" value="ECO:0007669"/>
    <property type="project" value="TreeGrafter"/>
</dbReference>
<feature type="region of interest" description="Disordered" evidence="3">
    <location>
        <begin position="4713"/>
        <end position="4738"/>
    </location>
</feature>
<dbReference type="OMA" id="EFHLKGP"/>
<feature type="compositionally biased region" description="Basic and acidic residues" evidence="3">
    <location>
        <begin position="5135"/>
        <end position="5144"/>
    </location>
</feature>
<dbReference type="PANTHER" id="PTHR23348:SF41">
    <property type="entry name" value="NEUROBLAST DIFFERENTIATION-ASSOCIATED PROTEIN AHNAK"/>
    <property type="match status" value="1"/>
</dbReference>
<feature type="region of interest" description="Disordered" evidence="3">
    <location>
        <begin position="4271"/>
        <end position="4312"/>
    </location>
</feature>
<dbReference type="PANTHER" id="PTHR23348">
    <property type="entry name" value="PERIAXIN/AHNAK"/>
    <property type="match status" value="1"/>
</dbReference>
<sequence>MEHAQAYKVKLCLKRKQEVPEEDPDSHPETIQEEEVTSPEMREQRKTKRPSDARISWPKFPSLGKGRKKSHFRRSHSTSEAEDQTRLELSPTTSDTDTPIKSQEALKGKKKHKVKLNLSKNKGSKSAKADHDTDTLTTAPLNGVNEDPMKEISPPDSPERQVASPPAYLTHQFKIPDSCKLKVEQGMADMAEPESPHHRVELISVDSTLKTADITAALVGQDSPTAHMSPSGKKKKKKEKSELKMKIKGKDKSHKQDVKAKSSPKRLQTLGGSVDVPDPTTNKNLDATKTLPSQVEWPQIAINTDTQLTAGKGFEVISAPKPSQEGKDLQKVEFSYDTSDVGISKISPRIGKEKPKKEAEKLSKGSKQKTDTKRSPFKLPTVGFTDIGMEDIIEKTDVKDKKVSVKIVTEGPKQDPYERLSCPSQRQLPKREEMEIPGMEDASSAGRKKQGTKDPKGLAMIGIEELNAETVQMSIDVKSVKEAVSKLPGFKLPQVDTDGVPIIEEITMIDANAQRITVKTHGTPTKMSDTKTKEGLTLSRTKVQLPNINAANLVSHDIFTETEVEMNKENKEVGDLSSVEMQTKGHKRENILMHGEESRSEETHVQGHATKEDAFEWSSGIYTGQNKANNKDLTSPKKTDKAKSLFTNFGVAKPDIRFPDLDIALPKRNLSTLNVDEGPRRVMAKPTETELERHRTKFKNPSLSCSMPKAIGTEVDLSVSKPDMDITLPEGEVEPSSKVEVKQSQIEPEDKDGERTSATWKMTKFKSRTSGSYTQNITSEEHEMYKKINIEGVELNASIEGPDVDETTHGDMKKAVFGGRTTKIRMPNLGISTPTVKGPDTDFSVSKPDVDITLPKAKADITLSEVKLPSAKVEVKGPEIDTEDFDGSSKFKLSKFKLPKFGTGSSSITAEMPEIDKQIKFDAELNIPKATVDKTAPKVEIEGPSIDLKSTGPDGMGKGSKIKMPSLGLSMPKVKGPDTDFSVSKPEVDITLPKGKAKVNLPEIEVTSTTVQVKGPDIDLKVKDGQGSQATSTNMSVEIPEEKKEIISHGELNIPEARVEITAPKVDIEGPSIDLESTGKGSKFKMPNFGISMPKVKGADIDFGVSRTDVDIMLPKAKADVTLPDVELPSAKVEVKGPEIETEDFDGSSTFKMPKFKLPKFGTGSSSITAKMPEVDKQIKFDAELNIPKATVDIAAPKVDFEGPSIDLKSTGPDGMGKGSKIKMPSLGSMPKVKGPEVDFNSSKTEVDIKLPEDKYEVALPYVELTSTNVEVKGPEIDLKLKDGRSSPSKYKMPSFKFPKFGAASPNISVEIPEVEKEITLDGELIIPEAKVEITAPNVDIEGPSIDLKSTGIDGTGKGGKFKMPNFGISMPKVKGPDIDFSVSKPDVNVTLPKAKADVTLTDVELPSAKVDVKGPEIEAEDFDGSSTFKLPKFKLPKFGTGSSSITAEMPEVDKQIKFDAELNIPKATVDITAPKVEVEGPSIDLKSTGPDGMGKGTKIKMPSLGLSMPKVKGPEEDFNLSKPEVDITLSESKYEVALPDVELTSTIVEVKGPEIDLKLKDGKGSPSKFKMPSFKFPKFGAASPNISVEIPEVEKEITLDGELNIPEAKVEITAPNVDIEGPSIDLKSTGIDGTGKGGKFKMPNLGITMPKVKGPDIDFSVSKPDVDITLPKAKADVTLTDVELPSGKVEVKGPEIETEDFDGSSTFKMPKFKLPKFGTGHSSITAETPEVDKQIKFDAELNIPKATMDITAPKFEVEGPSIDLKSTGTEGMGKGTKFEMPSLGLSMPKVKGPEVDFNVSKPEMDITIPGAKYEVALPDVELTSTKVEVKGPEIDLKLKDGKGSPSKFKMPSFKFPKFGAASPNISVEIPEVEKEITLDRELNIPEAKVEITAPNVDIEGPSIDLKSTGIDSTGKGSKFKMPNLGISMPKVKGPDIDFSVSKPDVNVTLPKAKADVTLTGVELPSAKVEVKVPEIEPEDFDGSSTFKMPKFKLPKFETGSSSITAEMPDVDKQIKFDAELNIPKATVDITAPRVEVEGPSIDLISTGPDGMGKGSKIKMPSLGLSMPKVKGPEVDFNVSKPEMDITIPGAKYEVALPDVELPSTKVEVKGPEIDLKLKDGKGSPSKFKMPSFKFPKFGAASPNISVEIPEVEKEMTIDREMNIPEAKVEITAPKVEIEGPSIDLKSTGIDGTGKGGKFKMPNLGISMPKVKGPEIDFSVSKPDVNITLPKAKADVTLTDVELPSAKVEVEGPEIETADFDGSSTFKMPKFKLPKFGTGHTSITAETPEVDKQIKFDAELNISKATVDITAPKFEVEGPSIDLKSTGTDGMGKGTKFEMPSLGLSMPKVKGPEVDFNVSKPEMDITIPGAKYEVALADVELTSTKVEVKGPEIDLKLKDGKGSPSKFKMPSFKFPKFGAASPNISVEIPEVEKEITLDGELNIPEARVEITAPNVDIEGPSIDLKSTGIDGTGKGSKFKMPNLGISMPKVKGPDIDFSVSKPDVNITLPKADVTLTGVELPSAKVEVKVPEIEPEDFDGSSTFKMPTFKLPKFGTGSSSITAEMPDVDKQIKFDAELNIPKATVDITAPRVEVEGPSIDLISTGPDGMGKGSKIKMPSLGLSMPKVKGPEVDFNVSKPEMDITIPGAKYEVALPDIELPSTQVEVKGPEIDLKLKDGKGSPSKFKMPSFKFPKFGAASPNISVEIPEVEKEITLDRELNIPEAKVEITAPNVEIEGPSIDLKSTGIDGTGKGGKFKMPNLGISMPKVKGPEIDFSVSKPDMNVTLPKAKANVTLTDVELPSAKVEVKGPEIETEDFDGSSTFKMPKFKLPKFGTGSSSITAEMPEVDKQIKFDEELNIPKATVDITAPKVEVEGPSIDLKSTGTDGMGKGSKIKMPSLGLSMPKVKGPEVDFNLSKPEVDLTLPESKYEVALPDVELTSPKVEVKGSEIDLKLKDGKGSPSKFKMPSFKFPKFGAASPKISVEIPEVEKEITLDGELNIPEAKVEITAPIVEIEGPSIDLKSTGIDGTGKGGKFKMPNLGISMPKVKGPEIDFSVSKPDVNVTLPKAKADVTLTDVELPSAKVEVKGPEIETEDFDGSSTFKMPKFKLPKFGTGSSSITAEMPEVDKQIKFDAELNIPKATVDITAPKVEVEGPSIDLKSTGTDGMGKGSKIKMPSLGLSMPKVKGPEVDFNLSKPEVDLTLPESKYEVALPDVELTSPKVEVKGSEIDLKLKDGKGSPSKFKMPSFKFPKFGAASPKISVEIPEVEKEITLDGELNIPEAKVEITAPNVEIEGPSIDLKSTGIDGTGKGGKFKMPNLGISMPKVKGPEIDFSVSKPDVNVTLPKAKADVTLTDVELPSAKVEVKGPEIETEDFDGSSTFKMPKFKLPKFGTGSSSITAEMPEVDKQIKFDAELNIPKATVDITAPKVEVEGPSIDLKSTGTDGMGKGSKIKMPSLGLSMPKVKGPEVDFNLSKPEVDLTLPESKYEVALPDVELTSPKVEVKGSEIDLKLKDGKGSPSKFKMPSFKFPKFGAASPKISVEIPEVEKEITLDGELNIPEAKVEITAPIVEIEGPSIDLKSTGIDGTGKGGKFKMPNLGISMPKVKGPEIDFSVSKPDVNVTLPKAKADVTLTDVELPSAKVEVKGPEIETEDFDGSSTFKMPKFKLPKFGTGSSSITAEMPEVDKQIKFDAELNIPKATVDITAPKVEVEGPSIDLKSTGTDGMGKGSKIKMPSLGLSMPKVKGPEVDFNLSKPEVDLTLPESKYEVALPDVELTSPKVEVKGSEIDLKLKDGKGSPSKFKMPSFKFPKFGAASPKISVEIPEVEKEITFDGELNIPEAKVEITAPIVDIEGPSIDLKSTGIDSTGKGGKFKMPNLGISMPKVKGPEIDFSVSKPDMNVTLPKAEADVTLTDVELPSAKVEVKGPEIETEDFDGSSTFKMPKFKLPKFGTGSSSITAEMPEVDKQIKFDAELNIPRATVDITAPKVEVEGPSIDLKSTGTEGIGKGSKIKMPSLGLSMPKVKGPEVDFNLSKPEVDITLPESKYGVALPDVELTSTEVEVKGSEIDLKLKESKGSPSKFKMPSFKFPKFGAASPNISVEIPEVEKEITFDGELNIPEAKVEITAPIVDIEGPSIDLKSTGIDSTGKGGKFKMPNLGISMPKVKGPEIDFSVSKPDMNVTLPKAKADVTLTDVELPSAKVEVKGPEIETEDFDGSSTFKMPKFKLPKFGTGSSSITAEMPEVDNRIKFDAELNIPKATVDITAPKVEVEGPSIDLKSTRPDGMGKGSKIKMPSLGLSMPKVKGPEVDSNVSKPEMDITIPGAKYEVALPDVELPSTKVEVKGPEIDLKLKDGKGSPSKYKMPSFKFPKFGASSANMSVEIPEVEKEIKLDGELDIPEARVEITAPNVDIEGPSIDVKRTGIDGTGKGSKFKMPNLGISMPKAKGPDIDVSVSKPDVEITLPKAKADVTLPDVELTSTKVEVKGPEIDLKLKDGKGSPSKYKMPSFKLPKFGAASPNISVEIPVVEKEIKLDGELNIPEAKMEITAPNVDIEGPSIDLKSTGIDGTGKGGKFKMPNLGISMPKVKGPDIDFSLSKPDVNITLPKAKADVTLTDVELPSAKLEMKGPEMDTKDFDGSSTFKMPKFKLPKFGTGSSSITAEIPEVDKQIKFDAELNIPKATVDITAPKVEVEGPSIDLKSTGPDGMGKGSKIKMANLGPSMPKVKGPGGDFSVSKPDTEDFDVKSKMPELAVSEVKAFGEPGACAKEDHVSVKQAGWSFPSFSFSKTKDQGINASVESHQIGIRLPDTKKEIHSSDDEGERKKKDFLVEALPSVELETNLKKASSKDHETDANMKELDGFLLRDKMRQMEISEVEGQGSEIEGHFEVTTHSVCIEAPSVNMTKTTGTYLGRKDLEPKEPENVTQPEFDLNLSKRDDFQGKEAEVDKEVGKASATLTALEVCTPEEDVKVKKSWFSLPRFSFSKQSVKETGYKSPEMETKMVLNVAVGSGIETNVLASPIVTEEVEKQDKEIKTWEQTIPLGIKVTSQDKETRDLNAELQTSKPKCQDDIMFPSHDIKTVAPNADSQNPDTVSPVNGSPSKFKLPSFKMPTLSFSKAKPEDEYLPVDTVCKDDQLETKAEPQELVKFIDDESNVSSPEEMERNPPPSNEEISLTNKDVIKSQPKIQNYTLPNPEPVGLFKFPRFGFSTPPGRSPESLDEDLSTAGSIQSSDAFADASSTATSEHTGVSFTSPSKVTVTYSGPDSAVELGALHSTIITSTTRSAQISFEPNLPEMFTILSSGVSSSSVDTLKLESDQIHVIRSNIQATPQVQKSTILTNFNVQSPLEMSKNPEFREATSWFEGAPQEHSGVASVERHITREVSSQEMRTLSRGTVVITQQLTVSGDQVEPIAEDTAGSVKRLRDTVHSEKMRFFEGAHS</sequence>
<dbReference type="InterPro" id="IPR052082">
    <property type="entry name" value="Myelin_sheath_structural"/>
</dbReference>
<feature type="compositionally biased region" description="Polar residues" evidence="3">
    <location>
        <begin position="90"/>
        <end position="101"/>
    </location>
</feature>
<feature type="region of interest" description="Disordered" evidence="3">
    <location>
        <begin position="1205"/>
        <end position="1239"/>
    </location>
</feature>
<feature type="compositionally biased region" description="Basic and acidic residues" evidence="3">
    <location>
        <begin position="77"/>
        <end position="86"/>
    </location>
</feature>
<organism evidence="4 5">
    <name type="scientific">Gadus morhua</name>
    <name type="common">Atlantic cod</name>
    <dbReference type="NCBI Taxonomy" id="8049"/>
    <lineage>
        <taxon>Eukaryota</taxon>
        <taxon>Metazoa</taxon>
        <taxon>Chordata</taxon>
        <taxon>Craniata</taxon>
        <taxon>Vertebrata</taxon>
        <taxon>Euteleostomi</taxon>
        <taxon>Actinopterygii</taxon>
        <taxon>Neopterygii</taxon>
        <taxon>Teleostei</taxon>
        <taxon>Neoteleostei</taxon>
        <taxon>Acanthomorphata</taxon>
        <taxon>Zeiogadaria</taxon>
        <taxon>Gadariae</taxon>
        <taxon>Gadiformes</taxon>
        <taxon>Gadoidei</taxon>
        <taxon>Gadidae</taxon>
        <taxon>Gadus</taxon>
    </lineage>
</organism>
<feature type="region of interest" description="Disordered" evidence="3">
    <location>
        <begin position="5227"/>
        <end position="5249"/>
    </location>
</feature>
<dbReference type="GO" id="GO:0005634">
    <property type="term" value="C:nucleus"/>
    <property type="evidence" value="ECO:0007669"/>
    <property type="project" value="UniProtKB-SubCell"/>
</dbReference>
<feature type="region of interest" description="Disordered" evidence="3">
    <location>
        <begin position="1"/>
        <end position="163"/>
    </location>
</feature>
<keyword evidence="2" id="KW-0539">Nucleus</keyword>
<evidence type="ECO:0000313" key="5">
    <source>
        <dbReference type="Proteomes" id="UP000694546"/>
    </source>
</evidence>
<feature type="compositionally biased region" description="Basic and acidic residues" evidence="3">
    <location>
        <begin position="15"/>
        <end position="30"/>
    </location>
</feature>
<feature type="region of interest" description="Disordered" evidence="3">
    <location>
        <begin position="728"/>
        <end position="756"/>
    </location>
</feature>
<reference evidence="4" key="1">
    <citation type="submission" date="2025-08" db="UniProtKB">
        <authorList>
            <consortium name="Ensembl"/>
        </authorList>
    </citation>
    <scope>IDENTIFICATION</scope>
</reference>
<gene>
    <name evidence="4" type="primary">LOC115544456</name>
</gene>
<feature type="compositionally biased region" description="Basic residues" evidence="3">
    <location>
        <begin position="65"/>
        <end position="76"/>
    </location>
</feature>
<evidence type="ECO:0000256" key="2">
    <source>
        <dbReference type="ARBA" id="ARBA00023242"/>
    </source>
</evidence>
<feature type="compositionally biased region" description="Polar residues" evidence="3">
    <location>
        <begin position="5079"/>
        <end position="5094"/>
    </location>
</feature>
<feature type="compositionally biased region" description="Low complexity" evidence="3">
    <location>
        <begin position="5227"/>
        <end position="5237"/>
    </location>
</feature>
<dbReference type="GeneTree" id="ENSGT00940000154902"/>
<feature type="compositionally biased region" description="Basic and acidic residues" evidence="3">
    <location>
        <begin position="40"/>
        <end position="52"/>
    </location>
</feature>
<dbReference type="GO" id="GO:0043484">
    <property type="term" value="P:regulation of RNA splicing"/>
    <property type="evidence" value="ECO:0007669"/>
    <property type="project" value="TreeGrafter"/>
</dbReference>
<feature type="region of interest" description="Disordered" evidence="3">
    <location>
        <begin position="5135"/>
        <end position="5167"/>
    </location>
</feature>
<evidence type="ECO:0000256" key="3">
    <source>
        <dbReference type="SAM" id="MobiDB-lite"/>
    </source>
</evidence>
<feature type="compositionally biased region" description="Low complexity" evidence="3">
    <location>
        <begin position="116"/>
        <end position="126"/>
    </location>
</feature>
<feature type="compositionally biased region" description="Basic and acidic residues" evidence="3">
    <location>
        <begin position="350"/>
        <end position="374"/>
    </location>
</feature>